<evidence type="ECO:0000313" key="3">
    <source>
        <dbReference type="Proteomes" id="UP000198775"/>
    </source>
</evidence>
<sequence length="86" mass="9989">MSESTRITEKGQATIPKGLREKYDLEPGDEVVWLDTDEGIVVKKRTRTEGRGLLVPDETAEEKRAEVAEELEQRVRNRRDRNYEES</sequence>
<protein>
    <submittedName>
        <fullName evidence="2">Looped-hinge helix DNA binding domain-containing protein, AbrB family</fullName>
    </submittedName>
</protein>
<dbReference type="Proteomes" id="UP000198775">
    <property type="component" value="Unassembled WGS sequence"/>
</dbReference>
<name>A0A1H8PF65_9EURY</name>
<dbReference type="SMART" id="SM00966">
    <property type="entry name" value="SpoVT_AbrB"/>
    <property type="match status" value="1"/>
</dbReference>
<dbReference type="AlphaFoldDB" id="A0A1H8PF65"/>
<dbReference type="InterPro" id="IPR037914">
    <property type="entry name" value="SpoVT-AbrB_sf"/>
</dbReference>
<evidence type="ECO:0000313" key="2">
    <source>
        <dbReference type="EMBL" id="SEO40639.1"/>
    </source>
</evidence>
<organism evidence="2 3">
    <name type="scientific">Halorientalis persicus</name>
    <dbReference type="NCBI Taxonomy" id="1367881"/>
    <lineage>
        <taxon>Archaea</taxon>
        <taxon>Methanobacteriati</taxon>
        <taxon>Methanobacteriota</taxon>
        <taxon>Stenosarchaea group</taxon>
        <taxon>Halobacteria</taxon>
        <taxon>Halobacteriales</taxon>
        <taxon>Haloarculaceae</taxon>
        <taxon>Halorientalis</taxon>
    </lineage>
</organism>
<accession>A0A1H8PF65</accession>
<reference evidence="3" key="1">
    <citation type="submission" date="2016-10" db="EMBL/GenBank/DDBJ databases">
        <authorList>
            <person name="Varghese N."/>
            <person name="Submissions S."/>
        </authorList>
    </citation>
    <scope>NUCLEOTIDE SEQUENCE [LARGE SCALE GENOMIC DNA]</scope>
    <source>
        <strain evidence="3">IBRC-M 10043</strain>
    </source>
</reference>
<proteinExistence type="predicted"/>
<dbReference type="Pfam" id="PF04014">
    <property type="entry name" value="MazE_antitoxin"/>
    <property type="match status" value="1"/>
</dbReference>
<dbReference type="OrthoDB" id="30861at2157"/>
<dbReference type="RefSeq" id="WP_092660941.1">
    <property type="nucleotide sequence ID" value="NZ_FOCX01000012.1"/>
</dbReference>
<dbReference type="NCBIfam" id="TIGR01439">
    <property type="entry name" value="lp_hng_hel_AbrB"/>
    <property type="match status" value="1"/>
</dbReference>
<keyword evidence="3" id="KW-1185">Reference proteome</keyword>
<dbReference type="GO" id="GO:0003677">
    <property type="term" value="F:DNA binding"/>
    <property type="evidence" value="ECO:0007669"/>
    <property type="project" value="InterPro"/>
</dbReference>
<dbReference type="InterPro" id="IPR007159">
    <property type="entry name" value="SpoVT-AbrB_dom"/>
</dbReference>
<dbReference type="Gene3D" id="2.10.260.10">
    <property type="match status" value="1"/>
</dbReference>
<evidence type="ECO:0000259" key="1">
    <source>
        <dbReference type="SMART" id="SM00966"/>
    </source>
</evidence>
<dbReference type="EMBL" id="FOCX01000012">
    <property type="protein sequence ID" value="SEO40639.1"/>
    <property type="molecule type" value="Genomic_DNA"/>
</dbReference>
<gene>
    <name evidence="2" type="ORF">SAMN05216388_101233</name>
</gene>
<feature type="domain" description="SpoVT-AbrB" evidence="1">
    <location>
        <begin position="5"/>
        <end position="50"/>
    </location>
</feature>
<dbReference type="SUPFAM" id="SSF89447">
    <property type="entry name" value="AbrB/MazE/MraZ-like"/>
    <property type="match status" value="1"/>
</dbReference>